<evidence type="ECO:0000256" key="1">
    <source>
        <dbReference type="SAM" id="MobiDB-lite"/>
    </source>
</evidence>
<sequence>MKNRKRRKKTAREQSQSLSSMRPKPSENFNESKLSMNEKALLLQHKKHWVVMPARYFHHLSLKYKADWNYQKLDKNKLGFVELKEKSQV</sequence>
<evidence type="ECO:0000313" key="2">
    <source>
        <dbReference type="EMBL" id="KAK6643495.1"/>
    </source>
</evidence>
<comment type="caution">
    <text evidence="2">The sequence shown here is derived from an EMBL/GenBank/DDBJ whole genome shotgun (WGS) entry which is preliminary data.</text>
</comment>
<evidence type="ECO:0000313" key="3">
    <source>
        <dbReference type="Proteomes" id="UP001372834"/>
    </source>
</evidence>
<protein>
    <submittedName>
        <fullName evidence="2">Uncharacterized protein</fullName>
    </submittedName>
</protein>
<reference evidence="2 3" key="1">
    <citation type="submission" date="2023-10" db="EMBL/GenBank/DDBJ databases">
        <title>Genomes of two closely related lineages of the louse Polyplax serrata with different host specificities.</title>
        <authorList>
            <person name="Martinu J."/>
            <person name="Tarabai H."/>
            <person name="Stefka J."/>
            <person name="Hypsa V."/>
        </authorList>
    </citation>
    <scope>NUCLEOTIDE SEQUENCE [LARGE SCALE GENOMIC DNA]</scope>
    <source>
        <strain evidence="2">HR10_N</strain>
    </source>
</reference>
<proteinExistence type="predicted"/>
<dbReference type="AlphaFoldDB" id="A0AAN8XMT9"/>
<organism evidence="2 3">
    <name type="scientific">Polyplax serrata</name>
    <name type="common">Common mouse louse</name>
    <dbReference type="NCBI Taxonomy" id="468196"/>
    <lineage>
        <taxon>Eukaryota</taxon>
        <taxon>Metazoa</taxon>
        <taxon>Ecdysozoa</taxon>
        <taxon>Arthropoda</taxon>
        <taxon>Hexapoda</taxon>
        <taxon>Insecta</taxon>
        <taxon>Pterygota</taxon>
        <taxon>Neoptera</taxon>
        <taxon>Paraneoptera</taxon>
        <taxon>Psocodea</taxon>
        <taxon>Troctomorpha</taxon>
        <taxon>Phthiraptera</taxon>
        <taxon>Anoplura</taxon>
        <taxon>Polyplacidae</taxon>
        <taxon>Polyplax</taxon>
    </lineage>
</organism>
<name>A0AAN8XMT9_POLSC</name>
<dbReference type="EMBL" id="JAWJWE010000002">
    <property type="protein sequence ID" value="KAK6643495.1"/>
    <property type="molecule type" value="Genomic_DNA"/>
</dbReference>
<feature type="region of interest" description="Disordered" evidence="1">
    <location>
        <begin position="1"/>
        <end position="31"/>
    </location>
</feature>
<accession>A0AAN8XMT9</accession>
<gene>
    <name evidence="2" type="ORF">RUM43_005002</name>
</gene>
<feature type="compositionally biased region" description="Basic residues" evidence="1">
    <location>
        <begin position="1"/>
        <end position="10"/>
    </location>
</feature>
<dbReference type="Proteomes" id="UP001372834">
    <property type="component" value="Unassembled WGS sequence"/>
</dbReference>